<reference evidence="1 2" key="1">
    <citation type="journal article" date="2012" name="J. Bacteriol.">
        <title>Complete genome sequence of Mycoplasma wenyonii strain Massachusetts.</title>
        <authorList>
            <person name="Dos Santos A.P."/>
            <person name="Guimaraes A.M."/>
            <person name="do Nascimento N.C."/>
            <person name="Sanmiguel P.J."/>
            <person name="Messick J.B."/>
        </authorList>
    </citation>
    <scope>NUCLEOTIDE SEQUENCE [LARGE SCALE GENOMIC DNA]</scope>
    <source>
        <strain evidence="1 2">Massachusetts</strain>
    </source>
</reference>
<evidence type="ECO:0000313" key="1">
    <source>
        <dbReference type="EMBL" id="AFN65291.1"/>
    </source>
</evidence>
<dbReference type="Proteomes" id="UP000009005">
    <property type="component" value="Chromosome"/>
</dbReference>
<dbReference type="AlphaFoldDB" id="I6YBD2"/>
<keyword evidence="2" id="KW-1185">Reference proteome</keyword>
<dbReference type="RefSeq" id="WP_014850001.1">
    <property type="nucleotide sequence ID" value="NC_018149.1"/>
</dbReference>
<proteinExistence type="predicted"/>
<sequence length="373" mass="41931">MPSINPLLLRKVLVFAGTGGSPLIYYGSSSDIFSEGLRKFKLSLSLDLENQSSKSNSGTKQDETWTLSKDTWQGISEEKWKQLIETETRSIYKLFIKSESIQGERAEKGIKGLIGLSKIKLGSEGAKGTVEEITKEESQNIWLIIAKGEKSIYLMPSVVSNPQDVGSGSSNATEQEKKIWKEGVIDINGWKAGNEQFSEWDKAKNKKLHESIQKGFIVARGGKYMSKTRSGGTGMPEQDYEGWLRLKNFGMNISETMGNVQDGEVFYNNTGIVWGKKGEQKLGWLVIEKWNEQREKYFPLDIFVLGDSSKMKKKFAGHKSLIQEIEVEDKINEAIGVRLDQVVISETGIGEGEKNEIKWGTIKRPTWTQELLK</sequence>
<name>I6YBD2_MYCWM</name>
<dbReference type="PATRIC" id="fig|1197325.3.peg.546"/>
<dbReference type="STRING" id="1197325.WEN_02530"/>
<organism evidence="1 2">
    <name type="scientific">Mycoplasma wenyonii (strain Massachusetts)</name>
    <name type="common">Eperythrozoon wenyonii</name>
    <dbReference type="NCBI Taxonomy" id="1197325"/>
    <lineage>
        <taxon>Bacteria</taxon>
        <taxon>Bacillati</taxon>
        <taxon>Mycoplasmatota</taxon>
        <taxon>Mollicutes</taxon>
        <taxon>Mycoplasmataceae</taxon>
        <taxon>Mycoplasma</taxon>
    </lineage>
</organism>
<accession>I6YBD2</accession>
<dbReference type="EMBL" id="CP003703">
    <property type="protein sequence ID" value="AFN65291.1"/>
    <property type="molecule type" value="Genomic_DNA"/>
</dbReference>
<dbReference type="KEGG" id="mwe:WEN_02530"/>
<evidence type="ECO:0000313" key="2">
    <source>
        <dbReference type="Proteomes" id="UP000009005"/>
    </source>
</evidence>
<gene>
    <name evidence="1" type="ordered locus">WEN_02530</name>
</gene>
<protein>
    <submittedName>
        <fullName evidence="1">Uncharacterized protein</fullName>
    </submittedName>
</protein>
<dbReference type="HOGENOM" id="CLU_064276_0_0_14"/>